<gene>
    <name evidence="1" type="ORF">PFR_JS10_1913</name>
</gene>
<organism evidence="1">
    <name type="scientific">Propionibacterium freudenreichii</name>
    <dbReference type="NCBI Taxonomy" id="1744"/>
    <lineage>
        <taxon>Bacteria</taxon>
        <taxon>Bacillati</taxon>
        <taxon>Actinomycetota</taxon>
        <taxon>Actinomycetes</taxon>
        <taxon>Propionibacteriales</taxon>
        <taxon>Propionibacteriaceae</taxon>
        <taxon>Propionibacterium</taxon>
    </lineage>
</organism>
<dbReference type="AlphaFoldDB" id="A0A2C7ATD9"/>
<sequence length="32" mass="3629">MPNPVHDIDAGGQPMDKYDARVWKSLNEFEAP</sequence>
<reference evidence="1" key="1">
    <citation type="submission" date="2016-05" db="EMBL/GenBank/DDBJ databases">
        <authorList>
            <person name="Lavstsen T."/>
            <person name="Jespersen J.S."/>
        </authorList>
    </citation>
    <scope>NUCLEOTIDE SEQUENCE</scope>
    <source>
        <strain evidence="1">PFRJS10</strain>
    </source>
</reference>
<protein>
    <submittedName>
        <fullName evidence="1">Uncharacterized protein</fullName>
    </submittedName>
</protein>
<name>A0A2C7ATD9_9ACTN</name>
<accession>A0A2C7ATD9</accession>
<evidence type="ECO:0000313" key="1">
    <source>
        <dbReference type="EMBL" id="SBN39556.1"/>
    </source>
</evidence>
<dbReference type="EMBL" id="LT576035">
    <property type="protein sequence ID" value="SBN39556.1"/>
    <property type="molecule type" value="Genomic_DNA"/>
</dbReference>
<proteinExistence type="predicted"/>